<gene>
    <name evidence="13" type="primary">Aste57867_989</name>
    <name evidence="12" type="ORF">As57867_000988</name>
    <name evidence="13" type="ORF">ASTE57867_989</name>
</gene>
<dbReference type="PANTHER" id="PTHR18952">
    <property type="entry name" value="CARBONIC ANHYDRASE"/>
    <property type="match status" value="1"/>
</dbReference>
<dbReference type="SMART" id="SM01057">
    <property type="entry name" value="Carb_anhydrase"/>
    <property type="match status" value="1"/>
</dbReference>
<dbReference type="EC" id="4.2.1.1" evidence="4 9"/>
<evidence type="ECO:0000256" key="7">
    <source>
        <dbReference type="ARBA" id="ARBA00023239"/>
    </source>
</evidence>
<comment type="catalytic activity">
    <reaction evidence="8 9">
        <text>hydrogencarbonate + H(+) = CO2 + H2O</text>
        <dbReference type="Rhea" id="RHEA:10748"/>
        <dbReference type="ChEBI" id="CHEBI:15377"/>
        <dbReference type="ChEBI" id="CHEBI:15378"/>
        <dbReference type="ChEBI" id="CHEBI:16526"/>
        <dbReference type="ChEBI" id="CHEBI:17544"/>
        <dbReference type="EC" id="4.2.1.1"/>
    </reaction>
</comment>
<dbReference type="Proteomes" id="UP000332933">
    <property type="component" value="Unassembled WGS sequence"/>
</dbReference>
<evidence type="ECO:0000313" key="14">
    <source>
        <dbReference type="Proteomes" id="UP000332933"/>
    </source>
</evidence>
<organism evidence="13 14">
    <name type="scientific">Aphanomyces stellatus</name>
    <dbReference type="NCBI Taxonomy" id="120398"/>
    <lineage>
        <taxon>Eukaryota</taxon>
        <taxon>Sar</taxon>
        <taxon>Stramenopiles</taxon>
        <taxon>Oomycota</taxon>
        <taxon>Saprolegniomycetes</taxon>
        <taxon>Saprolegniales</taxon>
        <taxon>Verrucalvaceae</taxon>
        <taxon>Aphanomyces</taxon>
    </lineage>
</organism>
<evidence type="ECO:0000256" key="6">
    <source>
        <dbReference type="ARBA" id="ARBA00022833"/>
    </source>
</evidence>
<dbReference type="Pfam" id="PF00194">
    <property type="entry name" value="Carb_anhydrase"/>
    <property type="match status" value="1"/>
</dbReference>
<feature type="signal peptide" evidence="9">
    <location>
        <begin position="1"/>
        <end position="23"/>
    </location>
</feature>
<dbReference type="GO" id="GO:0008270">
    <property type="term" value="F:zinc ion binding"/>
    <property type="evidence" value="ECO:0007669"/>
    <property type="project" value="UniProtKB-UniRule"/>
</dbReference>
<accession>A0A485K4D4</accession>
<evidence type="ECO:0000313" key="12">
    <source>
        <dbReference type="EMBL" id="KAF0719489.1"/>
    </source>
</evidence>
<reference evidence="13 14" key="1">
    <citation type="submission" date="2019-03" db="EMBL/GenBank/DDBJ databases">
        <authorList>
            <person name="Gaulin E."/>
            <person name="Dumas B."/>
        </authorList>
    </citation>
    <scope>NUCLEOTIDE SEQUENCE [LARGE SCALE GENOMIC DNA]</scope>
    <source>
        <strain evidence="13">CBS 568.67</strain>
    </source>
</reference>
<comment type="function">
    <text evidence="2 9">Reversible hydration of carbon dioxide.</text>
</comment>
<evidence type="ECO:0000256" key="8">
    <source>
        <dbReference type="ARBA" id="ARBA00048348"/>
    </source>
</evidence>
<evidence type="ECO:0000256" key="1">
    <source>
        <dbReference type="ARBA" id="ARBA00001947"/>
    </source>
</evidence>
<evidence type="ECO:0000313" key="13">
    <source>
        <dbReference type="EMBL" id="VFT78211.1"/>
    </source>
</evidence>
<dbReference type="EMBL" id="VJMH01000067">
    <property type="protein sequence ID" value="KAF0719489.1"/>
    <property type="molecule type" value="Genomic_DNA"/>
</dbReference>
<comment type="cofactor">
    <cofactor evidence="1 9">
        <name>Zn(2+)</name>
        <dbReference type="ChEBI" id="CHEBI:29105"/>
    </cofactor>
</comment>
<dbReference type="AlphaFoldDB" id="A0A485K4D4"/>
<dbReference type="SUPFAM" id="SSF51069">
    <property type="entry name" value="Carbonic anhydrase"/>
    <property type="match status" value="1"/>
</dbReference>
<keyword evidence="14" id="KW-1185">Reference proteome</keyword>
<feature type="chain" id="PRO_5033892173" description="Carbonic anhydrase" evidence="9">
    <location>
        <begin position="24"/>
        <end position="252"/>
    </location>
</feature>
<name>A0A485K4D4_9STRA</name>
<protein>
    <recommendedName>
        <fullName evidence="4 9">Carbonic anhydrase</fullName>
        <ecNumber evidence="4 9">4.2.1.1</ecNumber>
    </recommendedName>
</protein>
<dbReference type="PROSITE" id="PS51144">
    <property type="entry name" value="ALPHA_CA_2"/>
    <property type="match status" value="1"/>
</dbReference>
<evidence type="ECO:0000259" key="11">
    <source>
        <dbReference type="PROSITE" id="PS51144"/>
    </source>
</evidence>
<dbReference type="InterPro" id="IPR018338">
    <property type="entry name" value="Carbonic_anhydrase_a-class_CS"/>
</dbReference>
<dbReference type="GO" id="GO:0004089">
    <property type="term" value="F:carbonate dehydratase activity"/>
    <property type="evidence" value="ECO:0007669"/>
    <property type="project" value="UniProtKB-UniRule"/>
</dbReference>
<keyword evidence="5 9" id="KW-0479">Metal-binding</keyword>
<dbReference type="InterPro" id="IPR041891">
    <property type="entry name" value="Alpha_CA_prokaryot-like"/>
</dbReference>
<evidence type="ECO:0000256" key="10">
    <source>
        <dbReference type="SAM" id="MobiDB-lite"/>
    </source>
</evidence>
<evidence type="ECO:0000256" key="4">
    <source>
        <dbReference type="ARBA" id="ARBA00012925"/>
    </source>
</evidence>
<dbReference type="OrthoDB" id="429145at2759"/>
<dbReference type="InterPro" id="IPR001148">
    <property type="entry name" value="CA_dom"/>
</dbReference>
<evidence type="ECO:0000256" key="5">
    <source>
        <dbReference type="ARBA" id="ARBA00022723"/>
    </source>
</evidence>
<comment type="similarity">
    <text evidence="3 9">Belongs to the alpha-carbonic anhydrase family.</text>
</comment>
<keyword evidence="7 9" id="KW-0456">Lyase</keyword>
<evidence type="ECO:0000256" key="2">
    <source>
        <dbReference type="ARBA" id="ARBA00002904"/>
    </source>
</evidence>
<dbReference type="CDD" id="cd03124">
    <property type="entry name" value="alpha_CA_prokaryotic_like"/>
    <property type="match status" value="1"/>
</dbReference>
<feature type="domain" description="Alpha-carbonic anhydrase" evidence="11">
    <location>
        <begin position="24"/>
        <end position="252"/>
    </location>
</feature>
<feature type="region of interest" description="Disordered" evidence="10">
    <location>
        <begin position="29"/>
        <end position="51"/>
    </location>
</feature>
<evidence type="ECO:0000256" key="9">
    <source>
        <dbReference type="RuleBase" id="RU367011"/>
    </source>
</evidence>
<dbReference type="InterPro" id="IPR023561">
    <property type="entry name" value="Carbonic_anhydrase_a-class"/>
</dbReference>
<sequence>MKLVHCLVATATLVVSTVDGTLGRHLISNDDDSPQAAKALSCPPNAPQQRQSPIDLPLLVTPIANKGNYSLVPLAAAGTVTHYDDTIKTFWKGGSTLTLNGRVYTAAQFHHHAPSEHTINGRHFDLELHFVHADPTGKLAVLGVFFDVFPGPPNAFLDQFVPGLGLLKKSHDNFTLPIVSAKGFGFEVSNVYRYAGSLTTHPFTEGVEWSVLTDVQSMSEDQLEAFKRVIHEDNFRPVQCTYGRNVSVIKTK</sequence>
<dbReference type="Gene3D" id="3.10.200.10">
    <property type="entry name" value="Alpha carbonic anhydrase"/>
    <property type="match status" value="1"/>
</dbReference>
<dbReference type="InterPro" id="IPR036398">
    <property type="entry name" value="CA_dom_sf"/>
</dbReference>
<evidence type="ECO:0000256" key="3">
    <source>
        <dbReference type="ARBA" id="ARBA00010718"/>
    </source>
</evidence>
<reference evidence="12" key="2">
    <citation type="submission" date="2019-06" db="EMBL/GenBank/DDBJ databases">
        <title>Genomics analysis of Aphanomyces spp. identifies a new class of oomycete effector associated with host adaptation.</title>
        <authorList>
            <person name="Gaulin E."/>
        </authorList>
    </citation>
    <scope>NUCLEOTIDE SEQUENCE</scope>
    <source>
        <strain evidence="12">CBS 578.67</strain>
    </source>
</reference>
<dbReference type="PROSITE" id="PS00162">
    <property type="entry name" value="ALPHA_CA_1"/>
    <property type="match status" value="1"/>
</dbReference>
<keyword evidence="9" id="KW-0732">Signal</keyword>
<dbReference type="PANTHER" id="PTHR18952:SF265">
    <property type="entry name" value="CARBONIC ANHYDRASE"/>
    <property type="match status" value="1"/>
</dbReference>
<keyword evidence="6 9" id="KW-0862">Zinc</keyword>
<dbReference type="EMBL" id="CAADRA010000067">
    <property type="protein sequence ID" value="VFT78211.1"/>
    <property type="molecule type" value="Genomic_DNA"/>
</dbReference>
<proteinExistence type="inferred from homology"/>